<dbReference type="InterPro" id="IPR024079">
    <property type="entry name" value="MetalloPept_cat_dom_sf"/>
</dbReference>
<evidence type="ECO:0000256" key="10">
    <source>
        <dbReference type="PROSITE-ProRule" id="PRU01211"/>
    </source>
</evidence>
<comment type="caution">
    <text evidence="10">Lacks conserved residue(s) required for the propagation of feature annotation.</text>
</comment>
<name>A0A6Q2XUF3_ESOLU</name>
<evidence type="ECO:0000256" key="2">
    <source>
        <dbReference type="ARBA" id="ARBA00022723"/>
    </source>
</evidence>
<dbReference type="Pfam" id="PF01400">
    <property type="entry name" value="Astacin"/>
    <property type="match status" value="1"/>
</dbReference>
<feature type="active site" evidence="10">
    <location>
        <position position="107"/>
    </location>
</feature>
<dbReference type="CDD" id="cd06263">
    <property type="entry name" value="MAM"/>
    <property type="match status" value="1"/>
</dbReference>
<keyword evidence="16" id="KW-1185">Reference proteome</keyword>
<dbReference type="GeneTree" id="ENSGT00950000183111"/>
<dbReference type="SUPFAM" id="SSF49899">
    <property type="entry name" value="Concanavalin A-like lectins/glucanases"/>
    <property type="match status" value="1"/>
</dbReference>
<feature type="binding site" evidence="10">
    <location>
        <position position="110"/>
    </location>
    <ligand>
        <name>Zn(2+)</name>
        <dbReference type="ChEBI" id="CHEBI:29105"/>
        <note>catalytic</note>
    </ligand>
</feature>
<evidence type="ECO:0000313" key="15">
    <source>
        <dbReference type="Ensembl" id="ENSELUP00000056837.2"/>
    </source>
</evidence>
<dbReference type="Gene3D" id="2.60.120.200">
    <property type="match status" value="1"/>
</dbReference>
<dbReference type="PANTHER" id="PTHR10127">
    <property type="entry name" value="DISCOIDIN, CUB, EGF, LAMININ , AND ZINC METALLOPROTEASE DOMAIN CONTAINING"/>
    <property type="match status" value="1"/>
</dbReference>
<dbReference type="InterPro" id="IPR000998">
    <property type="entry name" value="MAM_dom"/>
</dbReference>
<feature type="domain" description="Peptidase M12A" evidence="14">
    <location>
        <begin position="17"/>
        <end position="211"/>
    </location>
</feature>
<dbReference type="InParanoid" id="A0A6Q2XUF3"/>
<dbReference type="InterPro" id="IPR006026">
    <property type="entry name" value="Peptidase_Metallo"/>
</dbReference>
<dbReference type="InterPro" id="IPR002083">
    <property type="entry name" value="MATH/TRAF_dom"/>
</dbReference>
<feature type="domain" description="MATH" evidence="13">
    <location>
        <begin position="370"/>
        <end position="530"/>
    </location>
</feature>
<dbReference type="PANTHER" id="PTHR10127:SF828">
    <property type="entry name" value="METALLOENDOPEPTIDASE"/>
    <property type="match status" value="1"/>
</dbReference>
<evidence type="ECO:0000256" key="3">
    <source>
        <dbReference type="ARBA" id="ARBA00022729"/>
    </source>
</evidence>
<dbReference type="Pfam" id="PF22486">
    <property type="entry name" value="MATH_2"/>
    <property type="match status" value="1"/>
</dbReference>
<keyword evidence="8" id="KW-1015">Disulfide bond</keyword>
<dbReference type="PROSITE" id="PS50144">
    <property type="entry name" value="MATH"/>
    <property type="match status" value="1"/>
</dbReference>
<keyword evidence="7" id="KW-0865">Zymogen</keyword>
<dbReference type="PRINTS" id="PR00480">
    <property type="entry name" value="ASTACIN"/>
</dbReference>
<dbReference type="PROSITE" id="PS00740">
    <property type="entry name" value="MAM_1"/>
    <property type="match status" value="1"/>
</dbReference>
<keyword evidence="5 10" id="KW-0862">Zinc</keyword>
<keyword evidence="3" id="KW-0732">Signal</keyword>
<organism evidence="15 16">
    <name type="scientific">Esox lucius</name>
    <name type="common">Northern pike</name>
    <dbReference type="NCBI Taxonomy" id="8010"/>
    <lineage>
        <taxon>Eukaryota</taxon>
        <taxon>Metazoa</taxon>
        <taxon>Chordata</taxon>
        <taxon>Craniata</taxon>
        <taxon>Vertebrata</taxon>
        <taxon>Euteleostomi</taxon>
        <taxon>Actinopterygii</taxon>
        <taxon>Neopterygii</taxon>
        <taxon>Teleostei</taxon>
        <taxon>Protacanthopterygii</taxon>
        <taxon>Esociformes</taxon>
        <taxon>Esocidae</taxon>
        <taxon>Esox</taxon>
    </lineage>
</organism>
<reference evidence="15" key="3">
    <citation type="submission" date="2025-08" db="UniProtKB">
        <authorList>
            <consortium name="Ensembl"/>
        </authorList>
    </citation>
    <scope>IDENTIFICATION</scope>
</reference>
<evidence type="ECO:0000256" key="8">
    <source>
        <dbReference type="ARBA" id="ARBA00023157"/>
    </source>
</evidence>
<dbReference type="PROSITE" id="PS51864">
    <property type="entry name" value="ASTACIN"/>
    <property type="match status" value="1"/>
</dbReference>
<dbReference type="PROSITE" id="PS50060">
    <property type="entry name" value="MAM_2"/>
    <property type="match status" value="1"/>
</dbReference>
<dbReference type="Bgee" id="ENSELUG00000004371">
    <property type="expression patterns" value="Expressed in digestive tract and 5 other cell types or tissues"/>
</dbReference>
<dbReference type="GO" id="GO:0016020">
    <property type="term" value="C:membrane"/>
    <property type="evidence" value="ECO:0007669"/>
    <property type="project" value="InterPro"/>
</dbReference>
<evidence type="ECO:0000259" key="12">
    <source>
        <dbReference type="PROSITE" id="PS50060"/>
    </source>
</evidence>
<dbReference type="SUPFAM" id="SSF55486">
    <property type="entry name" value="Metalloproteases ('zincins'), catalytic domain"/>
    <property type="match status" value="1"/>
</dbReference>
<evidence type="ECO:0000256" key="4">
    <source>
        <dbReference type="ARBA" id="ARBA00022801"/>
    </source>
</evidence>
<dbReference type="EC" id="3.4.24.-" evidence="11"/>
<keyword evidence="1 10" id="KW-0645">Protease</keyword>
<protein>
    <recommendedName>
        <fullName evidence="11">Metalloendopeptidase</fullName>
        <ecNumber evidence="11">3.4.24.-</ecNumber>
    </recommendedName>
</protein>
<dbReference type="FunFam" id="2.60.210.10:FF:000009">
    <property type="entry name" value="Meprin A subunit"/>
    <property type="match status" value="1"/>
</dbReference>
<dbReference type="AlphaFoldDB" id="A0A6Q2XUF3"/>
<accession>A0A6Q2XUF3</accession>
<sequence length="641" mass="73896">MTYVSIKVISLHQPGRNALVDKAFRWKFPIPYILADSLDLNAKGVIFQAFEMYRLKSCVDFKPYEGEKSYIKFEKLDGCWSMVGDLQTGQQLSLGPSCDYKGTIMHELLHALGFYHEQSRTDRDDYVNIWWDQVLPGFDHSFYKYADDFITDQNTPYDYESILHYGPYSFNKDPRYPTITAKDPEMTKLLGQYNDFSSLDLLRLNRMYNCSSSLTLLDQCAFEAVNTCGMIQNQNDDGDWVRTKSEPGSNDHTLIGQCKDAGFFMNFYTNTGQVGESAFLESRVLQPKRKLQCLQFFYKMTGSPKDRLVVWTRKQVGNFTGDDDHSWKIAHVPFTMDGKFRYAFQGIRGDPANSLGGIQVDDITLVETRCPSGLWRIKNFRQYMSSYTPGEYIQSPRFYSPEGYAFGIQLLPNSYYDGYIGAFFHLTTGKNDQVLNWPAGNRQVTITLMDQDSDVRQRQSFSQSFTTSPTHLIPGSNILYWDNPSKMGTYDPSCDCYRGWTWGWKAFFSHYDLNRRSYLKNDDLILLVEFEGASGSSFKCFISLFYVLFNLIKLFYCQFPDLTPLINSEVPINGTEIELQIHLYCISNKGAFISCNGLHCTVISLWPPGVLKKQLQAFIHEKEQEFVLDTERCSVSQLFRN</sequence>
<evidence type="ECO:0000256" key="7">
    <source>
        <dbReference type="ARBA" id="ARBA00023145"/>
    </source>
</evidence>
<dbReference type="Proteomes" id="UP000265140">
    <property type="component" value="Chromosome 18"/>
</dbReference>
<evidence type="ECO:0000313" key="16">
    <source>
        <dbReference type="Proteomes" id="UP000265140"/>
    </source>
</evidence>
<dbReference type="GO" id="GO:0008270">
    <property type="term" value="F:zinc ion binding"/>
    <property type="evidence" value="ECO:0007669"/>
    <property type="project" value="UniProtKB-UniRule"/>
</dbReference>
<dbReference type="SMART" id="SM00235">
    <property type="entry name" value="ZnMc"/>
    <property type="match status" value="1"/>
</dbReference>
<keyword evidence="9" id="KW-0325">Glycoprotein</keyword>
<keyword evidence="4 10" id="KW-0378">Hydrolase</keyword>
<proteinExistence type="predicted"/>
<keyword evidence="6 10" id="KW-0482">Metalloprotease</keyword>
<evidence type="ECO:0000256" key="6">
    <source>
        <dbReference type="ARBA" id="ARBA00023049"/>
    </source>
</evidence>
<dbReference type="GO" id="GO:0004222">
    <property type="term" value="F:metalloendopeptidase activity"/>
    <property type="evidence" value="ECO:0007669"/>
    <property type="project" value="UniProtKB-UniRule"/>
</dbReference>
<dbReference type="Pfam" id="PF00629">
    <property type="entry name" value="MAM"/>
    <property type="match status" value="1"/>
</dbReference>
<evidence type="ECO:0000259" key="13">
    <source>
        <dbReference type="PROSITE" id="PS50144"/>
    </source>
</evidence>
<evidence type="ECO:0000256" key="9">
    <source>
        <dbReference type="ARBA" id="ARBA00023180"/>
    </source>
</evidence>
<dbReference type="SUPFAM" id="SSF49599">
    <property type="entry name" value="TRAF domain-like"/>
    <property type="match status" value="1"/>
</dbReference>
<feature type="binding site" evidence="10">
    <location>
        <position position="106"/>
    </location>
    <ligand>
        <name>Zn(2+)</name>
        <dbReference type="ChEBI" id="CHEBI:29105"/>
        <note>catalytic</note>
    </ligand>
</feature>
<dbReference type="GO" id="GO:0006508">
    <property type="term" value="P:proteolysis"/>
    <property type="evidence" value="ECO:0007669"/>
    <property type="project" value="UniProtKB-KW"/>
</dbReference>
<dbReference type="SMART" id="SM00137">
    <property type="entry name" value="MAM"/>
    <property type="match status" value="1"/>
</dbReference>
<dbReference type="InterPro" id="IPR008974">
    <property type="entry name" value="TRAF-like"/>
</dbReference>
<dbReference type="PRINTS" id="PR00020">
    <property type="entry name" value="MAMDOMAIN"/>
</dbReference>
<evidence type="ECO:0000256" key="5">
    <source>
        <dbReference type="ARBA" id="ARBA00022833"/>
    </source>
</evidence>
<dbReference type="InterPro" id="IPR001506">
    <property type="entry name" value="Peptidase_M12A"/>
</dbReference>
<dbReference type="Gene3D" id="3.40.390.10">
    <property type="entry name" value="Collagenase (Catalytic Domain)"/>
    <property type="match status" value="1"/>
</dbReference>
<evidence type="ECO:0000259" key="14">
    <source>
        <dbReference type="PROSITE" id="PS51864"/>
    </source>
</evidence>
<dbReference type="InterPro" id="IPR013320">
    <property type="entry name" value="ConA-like_dom_sf"/>
</dbReference>
<keyword evidence="2 10" id="KW-0479">Metal-binding</keyword>
<dbReference type="Ensembl" id="ENSELUT00000051794.2">
    <property type="protein sequence ID" value="ENSELUP00000056837.2"/>
    <property type="gene ID" value="ENSELUG00000036306.1"/>
</dbReference>
<comment type="cofactor">
    <cofactor evidence="10 11">
        <name>Zn(2+)</name>
        <dbReference type="ChEBI" id="CHEBI:29105"/>
    </cofactor>
    <text evidence="10 11">Binds 1 zinc ion per subunit.</text>
</comment>
<reference evidence="15" key="2">
    <citation type="submission" date="2020-02" db="EMBL/GenBank/DDBJ databases">
        <title>Esox lucius (northern pike) genome, fEsoLuc1, primary haplotype.</title>
        <authorList>
            <person name="Myers G."/>
            <person name="Karagic N."/>
            <person name="Meyer A."/>
            <person name="Pippel M."/>
            <person name="Reichard M."/>
            <person name="Winkler S."/>
            <person name="Tracey A."/>
            <person name="Sims Y."/>
            <person name="Howe K."/>
            <person name="Rhie A."/>
            <person name="Formenti G."/>
            <person name="Durbin R."/>
            <person name="Fedrigo O."/>
            <person name="Jarvis E.D."/>
        </authorList>
    </citation>
    <scope>NUCLEOTIDE SEQUENCE [LARGE SCALE GENOMIC DNA]</scope>
</reference>
<feature type="binding site" evidence="10">
    <location>
        <position position="116"/>
    </location>
    <ligand>
        <name>Zn(2+)</name>
        <dbReference type="ChEBI" id="CHEBI:29105"/>
        <note>catalytic</note>
    </ligand>
</feature>
<dbReference type="FunFam" id="3.40.390.10:FF:000015">
    <property type="entry name" value="Meprin A subunit"/>
    <property type="match status" value="1"/>
</dbReference>
<reference evidence="16" key="1">
    <citation type="journal article" date="2014" name="PLoS ONE">
        <title>The genome and linkage map of the northern pike (Esox lucius): conserved synteny revealed between the salmonid sister group and the Neoteleostei.</title>
        <authorList>
            <person name="Rondeau E.B."/>
            <person name="Minkley D.R."/>
            <person name="Leong J.S."/>
            <person name="Messmer A.M."/>
            <person name="Jantzen J.R."/>
            <person name="von Schalburg K.R."/>
            <person name="Lemon C."/>
            <person name="Bird N.H."/>
            <person name="Koop B.F."/>
        </authorList>
    </citation>
    <scope>NUCLEOTIDE SEQUENCE</scope>
</reference>
<evidence type="ECO:0000256" key="11">
    <source>
        <dbReference type="RuleBase" id="RU361183"/>
    </source>
</evidence>
<dbReference type="Gene3D" id="2.60.210.10">
    <property type="entry name" value="Apoptosis, Tumor Necrosis Factor Receptor Associated Protein 2, Chain A"/>
    <property type="match status" value="1"/>
</dbReference>
<feature type="domain" description="MAM" evidence="12">
    <location>
        <begin position="218"/>
        <end position="372"/>
    </location>
</feature>
<reference evidence="15" key="4">
    <citation type="submission" date="2025-09" db="UniProtKB">
        <authorList>
            <consortium name="Ensembl"/>
        </authorList>
    </citation>
    <scope>IDENTIFICATION</scope>
</reference>
<evidence type="ECO:0000256" key="1">
    <source>
        <dbReference type="ARBA" id="ARBA00022670"/>
    </source>
</evidence>